<dbReference type="EMBL" id="MFKP01000035">
    <property type="protein sequence ID" value="OGG43601.1"/>
    <property type="molecule type" value="Genomic_DNA"/>
</dbReference>
<sequence>MQEAIELLVHYGWMGIFAYWLVGIMFYLGLTKELDNLSRNFDVIRHDALEPKYKDMYENLARKNERLDWNPPCVVTLAFSCGRDAYRLWLLKKHLKTQLLFVSQGDIQ</sequence>
<evidence type="ECO:0000256" key="1">
    <source>
        <dbReference type="SAM" id="Phobius"/>
    </source>
</evidence>
<keyword evidence="1" id="KW-0812">Transmembrane</keyword>
<name>A0A1F6C381_9BACT</name>
<evidence type="ECO:0000313" key="2">
    <source>
        <dbReference type="EMBL" id="OGG43601.1"/>
    </source>
</evidence>
<protein>
    <submittedName>
        <fullName evidence="2">Uncharacterized protein</fullName>
    </submittedName>
</protein>
<accession>A0A1F6C381</accession>
<evidence type="ECO:0000313" key="3">
    <source>
        <dbReference type="Proteomes" id="UP000178249"/>
    </source>
</evidence>
<gene>
    <name evidence="2" type="ORF">A2841_02090</name>
</gene>
<dbReference type="Proteomes" id="UP000178249">
    <property type="component" value="Unassembled WGS sequence"/>
</dbReference>
<dbReference type="AlphaFoldDB" id="A0A1F6C381"/>
<comment type="caution">
    <text evidence="2">The sequence shown here is derived from an EMBL/GenBank/DDBJ whole genome shotgun (WGS) entry which is preliminary data.</text>
</comment>
<reference evidence="2 3" key="1">
    <citation type="journal article" date="2016" name="Nat. Commun.">
        <title>Thousands of microbial genomes shed light on interconnected biogeochemical processes in an aquifer system.</title>
        <authorList>
            <person name="Anantharaman K."/>
            <person name="Brown C.T."/>
            <person name="Hug L.A."/>
            <person name="Sharon I."/>
            <person name="Castelle C.J."/>
            <person name="Probst A.J."/>
            <person name="Thomas B.C."/>
            <person name="Singh A."/>
            <person name="Wilkins M.J."/>
            <person name="Karaoz U."/>
            <person name="Brodie E.L."/>
            <person name="Williams K.H."/>
            <person name="Hubbard S.S."/>
            <person name="Banfield J.F."/>
        </authorList>
    </citation>
    <scope>NUCLEOTIDE SEQUENCE [LARGE SCALE GENOMIC DNA]</scope>
</reference>
<keyword evidence="1" id="KW-1133">Transmembrane helix</keyword>
<proteinExistence type="predicted"/>
<feature type="transmembrane region" description="Helical" evidence="1">
    <location>
        <begin position="12"/>
        <end position="30"/>
    </location>
</feature>
<keyword evidence="1" id="KW-0472">Membrane</keyword>
<organism evidence="2 3">
    <name type="scientific">Candidatus Kaiserbacteria bacterium RIFCSPHIGHO2_01_FULL_48_10</name>
    <dbReference type="NCBI Taxonomy" id="1798476"/>
    <lineage>
        <taxon>Bacteria</taxon>
        <taxon>Candidatus Kaiseribacteriota</taxon>
    </lineage>
</organism>